<feature type="compositionally biased region" description="Acidic residues" evidence="1">
    <location>
        <begin position="164"/>
        <end position="173"/>
    </location>
</feature>
<feature type="region of interest" description="Disordered" evidence="1">
    <location>
        <begin position="1"/>
        <end position="71"/>
    </location>
</feature>
<organism evidence="3 4">
    <name type="scientific">Armillaria tabescens</name>
    <name type="common">Ringless honey mushroom</name>
    <name type="synonym">Agaricus tabescens</name>
    <dbReference type="NCBI Taxonomy" id="1929756"/>
    <lineage>
        <taxon>Eukaryota</taxon>
        <taxon>Fungi</taxon>
        <taxon>Dikarya</taxon>
        <taxon>Basidiomycota</taxon>
        <taxon>Agaricomycotina</taxon>
        <taxon>Agaricomycetes</taxon>
        <taxon>Agaricomycetidae</taxon>
        <taxon>Agaricales</taxon>
        <taxon>Marasmiineae</taxon>
        <taxon>Physalacriaceae</taxon>
        <taxon>Desarmillaria</taxon>
    </lineage>
</organism>
<evidence type="ECO:0000313" key="3">
    <source>
        <dbReference type="EMBL" id="KAK0445667.1"/>
    </source>
</evidence>
<dbReference type="RefSeq" id="XP_060325571.1">
    <property type="nucleotide sequence ID" value="XM_060478150.1"/>
</dbReference>
<feature type="region of interest" description="Disordered" evidence="1">
    <location>
        <begin position="295"/>
        <end position="317"/>
    </location>
</feature>
<proteinExistence type="predicted"/>
<feature type="region of interest" description="Disordered" evidence="1">
    <location>
        <begin position="259"/>
        <end position="282"/>
    </location>
</feature>
<reference evidence="3" key="1">
    <citation type="submission" date="2023-06" db="EMBL/GenBank/DDBJ databases">
        <authorList>
            <consortium name="Lawrence Berkeley National Laboratory"/>
            <person name="Ahrendt S."/>
            <person name="Sahu N."/>
            <person name="Indic B."/>
            <person name="Wong-Bajracharya J."/>
            <person name="Merenyi Z."/>
            <person name="Ke H.-M."/>
            <person name="Monk M."/>
            <person name="Kocsube S."/>
            <person name="Drula E."/>
            <person name="Lipzen A."/>
            <person name="Balint B."/>
            <person name="Henrissat B."/>
            <person name="Andreopoulos B."/>
            <person name="Martin F.M."/>
            <person name="Harder C.B."/>
            <person name="Rigling D."/>
            <person name="Ford K.L."/>
            <person name="Foster G.D."/>
            <person name="Pangilinan J."/>
            <person name="Papanicolaou A."/>
            <person name="Barry K."/>
            <person name="LaButti K."/>
            <person name="Viragh M."/>
            <person name="Koriabine M."/>
            <person name="Yan M."/>
            <person name="Riley R."/>
            <person name="Champramary S."/>
            <person name="Plett K.L."/>
            <person name="Tsai I.J."/>
            <person name="Slot J."/>
            <person name="Sipos G."/>
            <person name="Plett J."/>
            <person name="Nagy L.G."/>
            <person name="Grigoriev I.V."/>
        </authorList>
    </citation>
    <scope>NUCLEOTIDE SEQUENCE</scope>
    <source>
        <strain evidence="3">CCBAS 213</strain>
    </source>
</reference>
<dbReference type="Proteomes" id="UP001175211">
    <property type="component" value="Unassembled WGS sequence"/>
</dbReference>
<protein>
    <recommendedName>
        <fullName evidence="2">DUF6532 domain-containing protein</fullName>
    </recommendedName>
</protein>
<feature type="region of interest" description="Disordered" evidence="1">
    <location>
        <begin position="635"/>
        <end position="659"/>
    </location>
</feature>
<name>A0AA39MT51_ARMTA</name>
<dbReference type="InterPro" id="IPR045341">
    <property type="entry name" value="DUF6532"/>
</dbReference>
<feature type="compositionally biased region" description="Acidic residues" evidence="1">
    <location>
        <begin position="641"/>
        <end position="659"/>
    </location>
</feature>
<gene>
    <name evidence="3" type="ORF">EV420DRAFT_1648383</name>
</gene>
<dbReference type="AlphaFoldDB" id="A0AA39MT51"/>
<keyword evidence="4" id="KW-1185">Reference proteome</keyword>
<accession>A0AA39MT51</accession>
<sequence length="659" mass="72965">MASHMSTHGVASMVPSELIPHTRAELADTRRQCTEAKEHKKEVNKEKKRQRKEQQQQAQRKIAALEDASAREDKAIYSLHPDLDLMKKGLPAPSRHSPLSISAELPPADEQGPDDAESMDDLPPVSVVATSESDGLADNGMDVDLASESEQLPAIEDSSMPVLVEEDDSDDAYVEGQSGSDEPSEDEEALFQKFLLRRCKMKKAGSKLKEREGPVQPESKQVKKRPVTKISVDKLEIRNSITGLRTVAPKPAVYPIAQTKKHPQGSDNEQIPVKRPKSNSIGGLMSNWEKVYQQSEPMASTTSLAVSSTGDNEDKNQPQAIGEFHEVDDVEVVREARKAKSKSQSNVKAQATNHAIKVEKKSITVELELANINKIDGTEHGKPKSRKTAWKFKDLPLPTAADVKLFKQNVVVPILDWTATLENLFSANSHSDLRPTVIRLWTDTFAHLPKYLDDAKKEPHAEHPAIMGVIQTQICSHHSEIGKAAMTALSRNWKYAEFKECKTAEQRAAWVRNAAKNKWFIYEKPENSAANGCGAYLGRLIIETMAYHVQRTIHTPITSGPPAGALALAAAAVKRALQVWKKGVNTLAGKQSKNSPDSFGEDPWGAIAKQHYKNTRALSMEKWNEIYLHCREFSAGRKGDDEDSDEDSGEESDEVDMSE</sequence>
<feature type="domain" description="DUF6532" evidence="2">
    <location>
        <begin position="462"/>
        <end position="612"/>
    </location>
</feature>
<feature type="region of interest" description="Disordered" evidence="1">
    <location>
        <begin position="85"/>
        <end position="188"/>
    </location>
</feature>
<feature type="region of interest" description="Disordered" evidence="1">
    <location>
        <begin position="205"/>
        <end position="227"/>
    </location>
</feature>
<evidence type="ECO:0000256" key="1">
    <source>
        <dbReference type="SAM" id="MobiDB-lite"/>
    </source>
</evidence>
<feature type="compositionally biased region" description="Acidic residues" evidence="1">
    <location>
        <begin position="111"/>
        <end position="120"/>
    </location>
</feature>
<feature type="compositionally biased region" description="Basic and acidic residues" evidence="1">
    <location>
        <begin position="20"/>
        <end position="45"/>
    </location>
</feature>
<feature type="compositionally biased region" description="Polar residues" evidence="1">
    <location>
        <begin position="295"/>
        <end position="310"/>
    </location>
</feature>
<dbReference type="EMBL" id="JAUEPS010000049">
    <property type="protein sequence ID" value="KAK0445667.1"/>
    <property type="molecule type" value="Genomic_DNA"/>
</dbReference>
<dbReference type="GeneID" id="85361698"/>
<dbReference type="Pfam" id="PF20149">
    <property type="entry name" value="DUF6532"/>
    <property type="match status" value="1"/>
</dbReference>
<comment type="caution">
    <text evidence="3">The sequence shown here is derived from an EMBL/GenBank/DDBJ whole genome shotgun (WGS) entry which is preliminary data.</text>
</comment>
<evidence type="ECO:0000259" key="2">
    <source>
        <dbReference type="Pfam" id="PF20149"/>
    </source>
</evidence>
<evidence type="ECO:0000313" key="4">
    <source>
        <dbReference type="Proteomes" id="UP001175211"/>
    </source>
</evidence>